<dbReference type="EMBL" id="JTDK01000015">
    <property type="protein sequence ID" value="KHK96335.1"/>
    <property type="molecule type" value="Genomic_DNA"/>
</dbReference>
<dbReference type="AlphaFoldDB" id="A0A0B1ZYR0"/>
<comment type="caution">
    <text evidence="5">The sequence shown here is derived from an EMBL/GenBank/DDBJ whole genome shotgun (WGS) entry which is preliminary data.</text>
</comment>
<dbReference type="Pfam" id="PF00356">
    <property type="entry name" value="LacI"/>
    <property type="match status" value="1"/>
</dbReference>
<feature type="domain" description="HTH lacI-type" evidence="4">
    <location>
        <begin position="2"/>
        <end position="56"/>
    </location>
</feature>
<dbReference type="PROSITE" id="PS50932">
    <property type="entry name" value="HTH_LACI_2"/>
    <property type="match status" value="1"/>
</dbReference>
<dbReference type="InterPro" id="IPR046335">
    <property type="entry name" value="LacI/GalR-like_sensor"/>
</dbReference>
<dbReference type="Gene3D" id="3.40.50.2300">
    <property type="match status" value="2"/>
</dbReference>
<organism evidence="5 6">
    <name type="scientific">Microbacterium mangrovi</name>
    <dbReference type="NCBI Taxonomy" id="1348253"/>
    <lineage>
        <taxon>Bacteria</taxon>
        <taxon>Bacillati</taxon>
        <taxon>Actinomycetota</taxon>
        <taxon>Actinomycetes</taxon>
        <taxon>Micrococcales</taxon>
        <taxon>Microbacteriaceae</taxon>
        <taxon>Microbacterium</taxon>
    </lineage>
</organism>
<sequence length="333" mass="36065">MATMREVAALAGVSAKTVSRVFNDDPHVLPETRETVEKAMRELNYVPNALATTFRAGRTAALGVAVPDLVDPFFAAIARAIDEVAAGHGMSTLVTSLGSDPDAEQGIVERLLGRQLTGLIITPVSTDQHWLTRWQDHTPMVFIDRAPQHLVADSFTYDDVGGSIAAVSHLIDKRHRRIAYIGHDPELVTEVDRRSGYRKALERHGIPYDPDLVVEHVDQRDSAAAAVAQLFELADPPTAVFTSNARTSMPVTAALRDSGLAMVGFGDFPMADMLTPSLTVMDQDPARIGRLAAQRIYDRLASPRAEFPLHTVLDVPLVERESSGAQSFGAPAA</sequence>
<name>A0A0B1ZYR0_9MICO</name>
<accession>A0A0B1ZYR0</accession>
<dbReference type="PANTHER" id="PTHR30146:SF109">
    <property type="entry name" value="HTH-TYPE TRANSCRIPTIONAL REGULATOR GALS"/>
    <property type="match status" value="1"/>
</dbReference>
<protein>
    <submittedName>
        <fullName evidence="5">LacI family transcriptional regulator</fullName>
    </submittedName>
</protein>
<evidence type="ECO:0000256" key="3">
    <source>
        <dbReference type="ARBA" id="ARBA00023163"/>
    </source>
</evidence>
<dbReference type="Pfam" id="PF13377">
    <property type="entry name" value="Peripla_BP_3"/>
    <property type="match status" value="1"/>
</dbReference>
<dbReference type="CDD" id="cd01392">
    <property type="entry name" value="HTH_LacI"/>
    <property type="match status" value="1"/>
</dbReference>
<dbReference type="InterPro" id="IPR010982">
    <property type="entry name" value="Lambda_DNA-bd_dom_sf"/>
</dbReference>
<dbReference type="InterPro" id="IPR000843">
    <property type="entry name" value="HTH_LacI"/>
</dbReference>
<keyword evidence="2" id="KW-0238">DNA-binding</keyword>
<dbReference type="Proteomes" id="UP000031030">
    <property type="component" value="Unassembled WGS sequence"/>
</dbReference>
<dbReference type="CDD" id="cd06267">
    <property type="entry name" value="PBP1_LacI_sugar_binding-like"/>
    <property type="match status" value="1"/>
</dbReference>
<dbReference type="GO" id="GO:0000976">
    <property type="term" value="F:transcription cis-regulatory region binding"/>
    <property type="evidence" value="ECO:0007669"/>
    <property type="project" value="TreeGrafter"/>
</dbReference>
<dbReference type="GO" id="GO:0003700">
    <property type="term" value="F:DNA-binding transcription factor activity"/>
    <property type="evidence" value="ECO:0007669"/>
    <property type="project" value="TreeGrafter"/>
</dbReference>
<keyword evidence="6" id="KW-1185">Reference proteome</keyword>
<dbReference type="STRING" id="1348253.LK09_15155"/>
<dbReference type="PANTHER" id="PTHR30146">
    <property type="entry name" value="LACI-RELATED TRANSCRIPTIONAL REPRESSOR"/>
    <property type="match status" value="1"/>
</dbReference>
<dbReference type="OrthoDB" id="3595338at2"/>
<dbReference type="SUPFAM" id="SSF47413">
    <property type="entry name" value="lambda repressor-like DNA-binding domains"/>
    <property type="match status" value="1"/>
</dbReference>
<dbReference type="SMART" id="SM00354">
    <property type="entry name" value="HTH_LACI"/>
    <property type="match status" value="1"/>
</dbReference>
<dbReference type="Gene3D" id="1.10.260.40">
    <property type="entry name" value="lambda repressor-like DNA-binding domains"/>
    <property type="match status" value="1"/>
</dbReference>
<evidence type="ECO:0000256" key="2">
    <source>
        <dbReference type="ARBA" id="ARBA00023125"/>
    </source>
</evidence>
<keyword evidence="3" id="KW-0804">Transcription</keyword>
<proteinExistence type="predicted"/>
<evidence type="ECO:0000256" key="1">
    <source>
        <dbReference type="ARBA" id="ARBA00023015"/>
    </source>
</evidence>
<keyword evidence="1" id="KW-0805">Transcription regulation</keyword>
<dbReference type="InterPro" id="IPR028082">
    <property type="entry name" value="Peripla_BP_I"/>
</dbReference>
<evidence type="ECO:0000313" key="6">
    <source>
        <dbReference type="Proteomes" id="UP000031030"/>
    </source>
</evidence>
<reference evidence="5 6" key="1">
    <citation type="submission" date="2014-11" db="EMBL/GenBank/DDBJ databases">
        <title>Genome sequence of Microbacterium mangrovi MUSC 115(T).</title>
        <authorList>
            <person name="Lee L.-H."/>
        </authorList>
    </citation>
    <scope>NUCLEOTIDE SEQUENCE [LARGE SCALE GENOMIC DNA]</scope>
    <source>
        <strain evidence="5 6">MUSC 115</strain>
    </source>
</reference>
<evidence type="ECO:0000259" key="4">
    <source>
        <dbReference type="PROSITE" id="PS50932"/>
    </source>
</evidence>
<evidence type="ECO:0000313" key="5">
    <source>
        <dbReference type="EMBL" id="KHK96335.1"/>
    </source>
</evidence>
<dbReference type="SUPFAM" id="SSF53822">
    <property type="entry name" value="Periplasmic binding protein-like I"/>
    <property type="match status" value="1"/>
</dbReference>
<gene>
    <name evidence="5" type="ORF">LK09_15155</name>
</gene>